<evidence type="ECO:0000313" key="8">
    <source>
        <dbReference type="Proteomes" id="UP000036987"/>
    </source>
</evidence>
<dbReference type="Proteomes" id="UP000036987">
    <property type="component" value="Unassembled WGS sequence"/>
</dbReference>
<reference evidence="8" key="1">
    <citation type="journal article" date="2016" name="Nature">
        <title>The genome of the seagrass Zostera marina reveals angiosperm adaptation to the sea.</title>
        <authorList>
            <person name="Olsen J.L."/>
            <person name="Rouze P."/>
            <person name="Verhelst B."/>
            <person name="Lin Y.-C."/>
            <person name="Bayer T."/>
            <person name="Collen J."/>
            <person name="Dattolo E."/>
            <person name="De Paoli E."/>
            <person name="Dittami S."/>
            <person name="Maumus F."/>
            <person name="Michel G."/>
            <person name="Kersting A."/>
            <person name="Lauritano C."/>
            <person name="Lohaus R."/>
            <person name="Toepel M."/>
            <person name="Tonon T."/>
            <person name="Vanneste K."/>
            <person name="Amirebrahimi M."/>
            <person name="Brakel J."/>
            <person name="Bostroem C."/>
            <person name="Chovatia M."/>
            <person name="Grimwood J."/>
            <person name="Jenkins J.W."/>
            <person name="Jueterbock A."/>
            <person name="Mraz A."/>
            <person name="Stam W.T."/>
            <person name="Tice H."/>
            <person name="Bornberg-Bauer E."/>
            <person name="Green P.J."/>
            <person name="Pearson G.A."/>
            <person name="Procaccini G."/>
            <person name="Duarte C.M."/>
            <person name="Schmutz J."/>
            <person name="Reusch T.B.H."/>
            <person name="Van de Peer Y."/>
        </authorList>
    </citation>
    <scope>NUCLEOTIDE SEQUENCE [LARGE SCALE GENOMIC DNA]</scope>
    <source>
        <strain evidence="8">cv. Finnish</strain>
    </source>
</reference>
<feature type="compositionally biased region" description="Low complexity" evidence="5">
    <location>
        <begin position="34"/>
        <end position="50"/>
    </location>
</feature>
<comment type="subcellular location">
    <subcellularLocation>
        <location evidence="2">Cytoplasm</location>
    </subcellularLocation>
    <subcellularLocation>
        <location evidence="1">Nucleus</location>
    </subcellularLocation>
</comment>
<evidence type="ECO:0000256" key="3">
    <source>
        <dbReference type="ARBA" id="ARBA00022490"/>
    </source>
</evidence>
<dbReference type="Pfam" id="PF13943">
    <property type="entry name" value="WPP"/>
    <property type="match status" value="1"/>
</dbReference>
<keyword evidence="8" id="KW-1185">Reference proteome</keyword>
<comment type="caution">
    <text evidence="7">The sequence shown here is derived from an EMBL/GenBank/DDBJ whole genome shotgun (WGS) entry which is preliminary data.</text>
</comment>
<evidence type="ECO:0000313" key="7">
    <source>
        <dbReference type="EMBL" id="KMZ74603.1"/>
    </source>
</evidence>
<accession>A0A0K9PZZ1</accession>
<dbReference type="PANTHER" id="PTHR34362">
    <property type="entry name" value="WPP DOMAIN-CONTAINING PROTEIN 1-RELATED"/>
    <property type="match status" value="1"/>
</dbReference>
<evidence type="ECO:0000256" key="5">
    <source>
        <dbReference type="SAM" id="MobiDB-lite"/>
    </source>
</evidence>
<proteinExistence type="predicted"/>
<evidence type="ECO:0000259" key="6">
    <source>
        <dbReference type="Pfam" id="PF13943"/>
    </source>
</evidence>
<dbReference type="OrthoDB" id="1927559at2759"/>
<dbReference type="GO" id="GO:0048527">
    <property type="term" value="P:lateral root development"/>
    <property type="evidence" value="ECO:0007669"/>
    <property type="project" value="InterPro"/>
</dbReference>
<dbReference type="InterPro" id="IPR025265">
    <property type="entry name" value="WPP_dom"/>
</dbReference>
<sequence>MAEQEPSIAATEERQIGVDEPEQEQESTAASAKTLPPSLTTASLSSPPVSISIWPPTQRTRDAVIDRLVENLTTPSVLTKRYVVLSSDEATDVARRIEEEAFVVASAEVKGGEVEESVGMDSEGFAILQIYSQNVSKRMLDTVKSKAAAAAAAATATTEESDVSEISAAGSVTGESVGGNV</sequence>
<dbReference type="GO" id="GO:0000278">
    <property type="term" value="P:mitotic cell cycle"/>
    <property type="evidence" value="ECO:0007669"/>
    <property type="project" value="InterPro"/>
</dbReference>
<evidence type="ECO:0000256" key="1">
    <source>
        <dbReference type="ARBA" id="ARBA00004123"/>
    </source>
</evidence>
<dbReference type="AlphaFoldDB" id="A0A0K9PZZ1"/>
<dbReference type="EMBL" id="LFYR01000277">
    <property type="protein sequence ID" value="KMZ74603.1"/>
    <property type="molecule type" value="Genomic_DNA"/>
</dbReference>
<evidence type="ECO:0000256" key="4">
    <source>
        <dbReference type="ARBA" id="ARBA00023242"/>
    </source>
</evidence>
<organism evidence="7 8">
    <name type="scientific">Zostera marina</name>
    <name type="common">Eelgrass</name>
    <dbReference type="NCBI Taxonomy" id="29655"/>
    <lineage>
        <taxon>Eukaryota</taxon>
        <taxon>Viridiplantae</taxon>
        <taxon>Streptophyta</taxon>
        <taxon>Embryophyta</taxon>
        <taxon>Tracheophyta</taxon>
        <taxon>Spermatophyta</taxon>
        <taxon>Magnoliopsida</taxon>
        <taxon>Liliopsida</taxon>
        <taxon>Zosteraceae</taxon>
        <taxon>Zostera</taxon>
    </lineage>
</organism>
<feature type="region of interest" description="Disordered" evidence="5">
    <location>
        <begin position="1"/>
        <end position="50"/>
    </location>
</feature>
<dbReference type="PANTHER" id="PTHR34362:SF1">
    <property type="entry name" value="WPP DOMAIN-CONTAINING PROTEIN 1-RELATED"/>
    <property type="match status" value="1"/>
</dbReference>
<feature type="domain" description="WPP" evidence="6">
    <location>
        <begin position="50"/>
        <end position="152"/>
    </location>
</feature>
<dbReference type="STRING" id="29655.A0A0K9PZZ1"/>
<dbReference type="Gene3D" id="1.10.246.200">
    <property type="entry name" value="WPP domain"/>
    <property type="match status" value="1"/>
</dbReference>
<dbReference type="GO" id="GO:0005737">
    <property type="term" value="C:cytoplasm"/>
    <property type="evidence" value="ECO:0007669"/>
    <property type="project" value="UniProtKB-SubCell"/>
</dbReference>
<protein>
    <submittedName>
        <fullName evidence="7">MFP1 attachment factor 1</fullName>
    </submittedName>
</protein>
<dbReference type="InterPro" id="IPR038214">
    <property type="entry name" value="WPP_sf"/>
</dbReference>
<dbReference type="GO" id="GO:0005634">
    <property type="term" value="C:nucleus"/>
    <property type="evidence" value="ECO:0007669"/>
    <property type="project" value="UniProtKB-SubCell"/>
</dbReference>
<keyword evidence="3" id="KW-0963">Cytoplasm</keyword>
<name>A0A0K9PZZ1_ZOSMR</name>
<gene>
    <name evidence="7" type="ORF">ZOSMA_125G00670</name>
</gene>
<evidence type="ECO:0000256" key="2">
    <source>
        <dbReference type="ARBA" id="ARBA00004496"/>
    </source>
</evidence>
<keyword evidence="4" id="KW-0539">Nucleus</keyword>
<dbReference type="InterPro" id="IPR044692">
    <property type="entry name" value="WPP1/2/3"/>
</dbReference>